<dbReference type="NCBIfam" id="TIGR01707">
    <property type="entry name" value="gspI"/>
    <property type="match status" value="1"/>
</dbReference>
<dbReference type="InterPro" id="IPR010052">
    <property type="entry name" value="T2SS_protein-GspI"/>
</dbReference>
<evidence type="ECO:0000256" key="4">
    <source>
        <dbReference type="ARBA" id="ARBA00022481"/>
    </source>
</evidence>
<keyword evidence="4 9" id="KW-0488">Methylation</keyword>
<dbReference type="GO" id="GO:0015627">
    <property type="term" value="C:type II protein secretion system complex"/>
    <property type="evidence" value="ECO:0007669"/>
    <property type="project" value="UniProtKB-UniRule"/>
</dbReference>
<evidence type="ECO:0000259" key="10">
    <source>
        <dbReference type="Pfam" id="PF02501"/>
    </source>
</evidence>
<comment type="function">
    <text evidence="9">Component of the type II secretion system required for the energy-dependent secretion of extracellular factors such as proteases and toxins from the periplasm.</text>
</comment>
<dbReference type="GO" id="GO:0005886">
    <property type="term" value="C:plasma membrane"/>
    <property type="evidence" value="ECO:0007669"/>
    <property type="project" value="UniProtKB-SubCell"/>
</dbReference>
<dbReference type="InterPro" id="IPR045584">
    <property type="entry name" value="Pilin-like"/>
</dbReference>
<feature type="domain" description="Type II secretion system protein GspI C-terminal" evidence="10">
    <location>
        <begin position="49"/>
        <end position="123"/>
    </location>
</feature>
<dbReference type="InterPro" id="IPR003413">
    <property type="entry name" value="T2SS_GspI_C"/>
</dbReference>
<dbReference type="GO" id="GO:0015628">
    <property type="term" value="P:protein secretion by the type II secretion system"/>
    <property type="evidence" value="ECO:0007669"/>
    <property type="project" value="UniProtKB-UniRule"/>
</dbReference>
<dbReference type="InterPro" id="IPR012902">
    <property type="entry name" value="N_methyl_site"/>
</dbReference>
<dbReference type="Pfam" id="PF07963">
    <property type="entry name" value="N_methyl"/>
    <property type="match status" value="1"/>
</dbReference>
<keyword evidence="8" id="KW-0472">Membrane</keyword>
<evidence type="ECO:0000256" key="7">
    <source>
        <dbReference type="ARBA" id="ARBA00022989"/>
    </source>
</evidence>
<keyword evidence="6" id="KW-0812">Transmembrane</keyword>
<accession>A0A451G549</accession>
<dbReference type="EMBL" id="CP035033">
    <property type="protein sequence ID" value="QAB14623.1"/>
    <property type="molecule type" value="Genomic_DNA"/>
</dbReference>
<evidence type="ECO:0000313" key="12">
    <source>
        <dbReference type="Proteomes" id="UP000285478"/>
    </source>
</evidence>
<gene>
    <name evidence="11" type="primary">gspI</name>
    <name evidence="11" type="ORF">EPV75_02550</name>
</gene>
<keyword evidence="5 9" id="KW-0997">Cell inner membrane</keyword>
<comment type="similarity">
    <text evidence="2 9">Belongs to the GSP I family.</text>
</comment>
<dbReference type="PROSITE" id="PS00409">
    <property type="entry name" value="PROKAR_NTER_METHYL"/>
    <property type="match status" value="1"/>
</dbReference>
<dbReference type="KEGG" id="htr:EPV75_02550"/>
<evidence type="ECO:0000256" key="1">
    <source>
        <dbReference type="ARBA" id="ARBA00004377"/>
    </source>
</evidence>
<dbReference type="SUPFAM" id="SSF54523">
    <property type="entry name" value="Pili subunits"/>
    <property type="match status" value="1"/>
</dbReference>
<dbReference type="PANTHER" id="PTHR38779">
    <property type="entry name" value="TYPE II SECRETION SYSTEM PROTEIN I-RELATED"/>
    <property type="match status" value="1"/>
</dbReference>
<name>A0A451G549_9GAMM</name>
<dbReference type="AlphaFoldDB" id="A0A451G549"/>
<evidence type="ECO:0000256" key="8">
    <source>
        <dbReference type="ARBA" id="ARBA00023136"/>
    </source>
</evidence>
<evidence type="ECO:0000256" key="3">
    <source>
        <dbReference type="ARBA" id="ARBA00022475"/>
    </source>
</evidence>
<dbReference type="PANTHER" id="PTHR38779:SF2">
    <property type="entry name" value="TYPE II SECRETION SYSTEM PROTEIN I-RELATED"/>
    <property type="match status" value="1"/>
</dbReference>
<organism evidence="11 12">
    <name type="scientific">Hydrogenovibrio thermophilus</name>
    <dbReference type="NCBI Taxonomy" id="265883"/>
    <lineage>
        <taxon>Bacteria</taxon>
        <taxon>Pseudomonadati</taxon>
        <taxon>Pseudomonadota</taxon>
        <taxon>Gammaproteobacteria</taxon>
        <taxon>Thiotrichales</taxon>
        <taxon>Piscirickettsiaceae</taxon>
        <taxon>Hydrogenovibrio</taxon>
    </lineage>
</organism>
<dbReference type="NCBIfam" id="TIGR02532">
    <property type="entry name" value="IV_pilin_GFxxxE"/>
    <property type="match status" value="1"/>
</dbReference>
<keyword evidence="3" id="KW-1003">Cell membrane</keyword>
<comment type="PTM">
    <text evidence="9">Cleaved by prepilin peptidase.</text>
</comment>
<proteinExistence type="inferred from homology"/>
<dbReference type="RefSeq" id="WP_128384351.1">
    <property type="nucleotide sequence ID" value="NZ_CP035033.1"/>
</dbReference>
<protein>
    <recommendedName>
        <fullName evidence="9">Type II secretion system protein I</fullName>
        <shortName evidence="9">T2SS minor pseudopilin I</shortName>
    </recommendedName>
</protein>
<evidence type="ECO:0000256" key="9">
    <source>
        <dbReference type="RuleBase" id="RU368030"/>
    </source>
</evidence>
<sequence>MNDKNSFQARRTQRGFTLIEVMVALVIAALALTALTRGLGQYVFQQSQLQERVIATWVAENRLLELQRLPGAQMENRAQETALSQDWQTEFTTSDTLIDGIQKVEVAVTAPAEKQPTVRLYSILGGG</sequence>
<evidence type="ECO:0000256" key="2">
    <source>
        <dbReference type="ARBA" id="ARBA00008358"/>
    </source>
</evidence>
<evidence type="ECO:0000313" key="11">
    <source>
        <dbReference type="EMBL" id="QAB14623.1"/>
    </source>
</evidence>
<comment type="subcellular location">
    <subcellularLocation>
        <location evidence="1 9">Cell inner membrane</location>
        <topology evidence="1 9">Single-pass membrane protein</topology>
    </subcellularLocation>
</comment>
<evidence type="ECO:0000256" key="6">
    <source>
        <dbReference type="ARBA" id="ARBA00022692"/>
    </source>
</evidence>
<dbReference type="Gene3D" id="3.30.1300.30">
    <property type="entry name" value="GSPII I/J protein-like"/>
    <property type="match status" value="1"/>
</dbReference>
<reference evidence="11 12" key="1">
    <citation type="journal article" date="2018" name="Environ. Microbiol.">
        <title>Genomes of ubiquitous marine and hypersaline Hydrogenovibrio, Thiomicrorhabdus and Thiomicrospira spp. encode a diversity of mechanisms to sustain chemolithoautotrophy in heterogeneous environments.</title>
        <authorList>
            <person name="Scott K.M."/>
            <person name="Williams J."/>
            <person name="Porter C.M.B."/>
            <person name="Russel S."/>
            <person name="Harmer T.L."/>
            <person name="Paul J.H."/>
            <person name="Antonen K.M."/>
            <person name="Bridges M.K."/>
            <person name="Camper G.J."/>
            <person name="Campla C.K."/>
            <person name="Casella L.G."/>
            <person name="Chase E."/>
            <person name="Conrad J.W."/>
            <person name="Cruz M.C."/>
            <person name="Dunlap D.S."/>
            <person name="Duran L."/>
            <person name="Fahsbender E.M."/>
            <person name="Goldsmith D.B."/>
            <person name="Keeley R.F."/>
            <person name="Kondoff M.R."/>
            <person name="Kussy B.I."/>
            <person name="Lane M.K."/>
            <person name="Lawler S."/>
            <person name="Leigh B.A."/>
            <person name="Lewis C."/>
            <person name="Lostal L.M."/>
            <person name="Marking D."/>
            <person name="Mancera P.A."/>
            <person name="McClenthan E.C."/>
            <person name="McIntyre E.A."/>
            <person name="Mine J.A."/>
            <person name="Modi S."/>
            <person name="Moore B.D."/>
            <person name="Morgan W.A."/>
            <person name="Nelson K.M."/>
            <person name="Nguyen K.N."/>
            <person name="Ogburn N."/>
            <person name="Parrino D.G."/>
            <person name="Pedapudi A.D."/>
            <person name="Pelham R.P."/>
            <person name="Preece A.M."/>
            <person name="Rampersad E.A."/>
            <person name="Richardson J.C."/>
            <person name="Rodgers C.M."/>
            <person name="Schaffer B.L."/>
            <person name="Sheridan N.E."/>
            <person name="Solone M.R."/>
            <person name="Staley Z.R."/>
            <person name="Tabuchi M."/>
            <person name="Waide R.J."/>
            <person name="Wanjugi P.W."/>
            <person name="Young S."/>
            <person name="Clum A."/>
            <person name="Daum C."/>
            <person name="Huntemann M."/>
            <person name="Ivanova N."/>
            <person name="Kyrpides N."/>
            <person name="Mikhailova N."/>
            <person name="Palaniappan K."/>
            <person name="Pillay M."/>
            <person name="Reddy T.B.K."/>
            <person name="Shapiro N."/>
            <person name="Stamatis D."/>
            <person name="Varghese N."/>
            <person name="Woyke T."/>
            <person name="Boden R."/>
            <person name="Freyermuth S.K."/>
            <person name="Kerfeld C.A."/>
        </authorList>
    </citation>
    <scope>NUCLEOTIDE SEQUENCE [LARGE SCALE GENOMIC DNA]</scope>
    <source>
        <strain evidence="11 12">JR-2</strain>
    </source>
</reference>
<evidence type="ECO:0000256" key="5">
    <source>
        <dbReference type="ARBA" id="ARBA00022519"/>
    </source>
</evidence>
<comment type="subunit">
    <text evidence="9">Type II secretion is composed of four main components: the outer membrane complex, the inner membrane complex, the cytoplasmic secretion ATPase and the periplasm-spanning pseudopilus.</text>
</comment>
<keyword evidence="12" id="KW-1185">Reference proteome</keyword>
<dbReference type="Proteomes" id="UP000285478">
    <property type="component" value="Chromosome"/>
</dbReference>
<keyword evidence="7" id="KW-1133">Transmembrane helix</keyword>
<dbReference type="Pfam" id="PF02501">
    <property type="entry name" value="T2SSI"/>
    <property type="match status" value="1"/>
</dbReference>